<keyword evidence="10 11" id="KW-0066">ATP synthesis</keyword>
<name>A0ABP9QBS6_9PSEU</name>
<comment type="function">
    <text evidence="11 12">Key component of the proton channel; it plays a direct role in the translocation of protons across the membrane.</text>
</comment>
<keyword evidence="4 11" id="KW-0138">CF(0)</keyword>
<comment type="similarity">
    <text evidence="2 11 12">Belongs to the ATPase A chain family.</text>
</comment>
<keyword evidence="5 11" id="KW-0812">Transmembrane</keyword>
<keyword evidence="6 11" id="KW-0375">Hydrogen ion transport</keyword>
<dbReference type="InterPro" id="IPR000568">
    <property type="entry name" value="ATP_synth_F0_asu"/>
</dbReference>
<dbReference type="Proteomes" id="UP001428817">
    <property type="component" value="Unassembled WGS sequence"/>
</dbReference>
<keyword evidence="9 11" id="KW-0472">Membrane</keyword>
<evidence type="ECO:0000256" key="9">
    <source>
        <dbReference type="ARBA" id="ARBA00023136"/>
    </source>
</evidence>
<dbReference type="InterPro" id="IPR035908">
    <property type="entry name" value="F0_ATP_A_sf"/>
</dbReference>
<evidence type="ECO:0000313" key="13">
    <source>
        <dbReference type="EMBL" id="GAA5157510.1"/>
    </source>
</evidence>
<dbReference type="PANTHER" id="PTHR42823">
    <property type="entry name" value="ATP SYNTHASE SUBUNIT A, CHLOROPLASTIC"/>
    <property type="match status" value="1"/>
</dbReference>
<feature type="transmembrane region" description="Helical" evidence="11">
    <location>
        <begin position="221"/>
        <end position="240"/>
    </location>
</feature>
<evidence type="ECO:0000256" key="3">
    <source>
        <dbReference type="ARBA" id="ARBA00022448"/>
    </source>
</evidence>
<evidence type="ECO:0000256" key="4">
    <source>
        <dbReference type="ARBA" id="ARBA00022547"/>
    </source>
</evidence>
<sequence>MIQNLADGQLVLAAEGEGGIQPGHHTTAEVFGMTIHVDTVAATLIAGAIICGLGLYMARKATSGRPSKLQLIFEMLVEWVQGQVKEQMGLRAPRGVVQLCVTTFAFILICNWLAALPTEHYLPPPTADVNLVYPMALFVIIWVHVFNIKRNGVKHYFGHMAKPYAFLAPIEAITQYFGRPVSLALRLWGNIFAGGLMVMVIGLIPPYAMWLPNAAWKLFDMFIGALQALIFTLLTIIYFAEAAGEEDEAHAH</sequence>
<protein>
    <recommendedName>
        <fullName evidence="11 12">ATP synthase subunit a</fullName>
    </recommendedName>
    <alternativeName>
        <fullName evidence="11">ATP synthase F0 sector subunit a</fullName>
    </alternativeName>
    <alternativeName>
        <fullName evidence="11">F-ATPase subunit 6</fullName>
    </alternativeName>
</protein>
<feature type="transmembrane region" description="Helical" evidence="11">
    <location>
        <begin position="131"/>
        <end position="148"/>
    </location>
</feature>
<keyword evidence="11" id="KW-1003">Cell membrane</keyword>
<proteinExistence type="inferred from homology"/>
<organism evidence="13 14">
    <name type="scientific">Pseudonocardia eucalypti</name>
    <dbReference type="NCBI Taxonomy" id="648755"/>
    <lineage>
        <taxon>Bacteria</taxon>
        <taxon>Bacillati</taxon>
        <taxon>Actinomycetota</taxon>
        <taxon>Actinomycetes</taxon>
        <taxon>Pseudonocardiales</taxon>
        <taxon>Pseudonocardiaceae</taxon>
        <taxon>Pseudonocardia</taxon>
    </lineage>
</organism>
<evidence type="ECO:0000256" key="1">
    <source>
        <dbReference type="ARBA" id="ARBA00004141"/>
    </source>
</evidence>
<evidence type="ECO:0000256" key="11">
    <source>
        <dbReference type="HAMAP-Rule" id="MF_01393"/>
    </source>
</evidence>
<dbReference type="CDD" id="cd00310">
    <property type="entry name" value="ATP-synt_Fo_a_6"/>
    <property type="match status" value="1"/>
</dbReference>
<dbReference type="InterPro" id="IPR023011">
    <property type="entry name" value="ATP_synth_F0_asu_AS"/>
</dbReference>
<dbReference type="HAMAP" id="MF_01393">
    <property type="entry name" value="ATP_synth_a_bact"/>
    <property type="match status" value="1"/>
</dbReference>
<keyword evidence="8 11" id="KW-0406">Ion transport</keyword>
<dbReference type="EMBL" id="BAABJP010000015">
    <property type="protein sequence ID" value="GAA5157510.1"/>
    <property type="molecule type" value="Genomic_DNA"/>
</dbReference>
<evidence type="ECO:0000313" key="14">
    <source>
        <dbReference type="Proteomes" id="UP001428817"/>
    </source>
</evidence>
<dbReference type="PROSITE" id="PS00449">
    <property type="entry name" value="ATPASE_A"/>
    <property type="match status" value="1"/>
</dbReference>
<keyword evidence="14" id="KW-1185">Reference proteome</keyword>
<evidence type="ECO:0000256" key="12">
    <source>
        <dbReference type="RuleBase" id="RU000483"/>
    </source>
</evidence>
<keyword evidence="3 11" id="KW-0813">Transport</keyword>
<dbReference type="PRINTS" id="PR00123">
    <property type="entry name" value="ATPASEA"/>
</dbReference>
<comment type="subcellular location">
    <subcellularLocation>
        <location evidence="11 12">Cell membrane</location>
        <topology evidence="11 12">Multi-pass membrane protein</topology>
    </subcellularLocation>
    <subcellularLocation>
        <location evidence="1">Membrane</location>
        <topology evidence="1">Multi-pass membrane protein</topology>
    </subcellularLocation>
</comment>
<dbReference type="Gene3D" id="1.20.120.220">
    <property type="entry name" value="ATP synthase, F0 complex, subunit A"/>
    <property type="match status" value="1"/>
</dbReference>
<gene>
    <name evidence="11 13" type="primary">atpB</name>
    <name evidence="13" type="ORF">GCM10023321_35860</name>
</gene>
<dbReference type="SUPFAM" id="SSF81336">
    <property type="entry name" value="F1F0 ATP synthase subunit A"/>
    <property type="match status" value="1"/>
</dbReference>
<feature type="transmembrane region" description="Helical" evidence="11">
    <location>
        <begin position="187"/>
        <end position="209"/>
    </location>
</feature>
<evidence type="ECO:0000256" key="10">
    <source>
        <dbReference type="ARBA" id="ARBA00023310"/>
    </source>
</evidence>
<feature type="transmembrane region" description="Helical" evidence="11">
    <location>
        <begin position="40"/>
        <end position="58"/>
    </location>
</feature>
<evidence type="ECO:0000256" key="6">
    <source>
        <dbReference type="ARBA" id="ARBA00022781"/>
    </source>
</evidence>
<comment type="caution">
    <text evidence="13">The sequence shown here is derived from an EMBL/GenBank/DDBJ whole genome shotgun (WGS) entry which is preliminary data.</text>
</comment>
<evidence type="ECO:0000256" key="7">
    <source>
        <dbReference type="ARBA" id="ARBA00022989"/>
    </source>
</evidence>
<dbReference type="PANTHER" id="PTHR42823:SF3">
    <property type="entry name" value="ATP SYNTHASE SUBUNIT A, CHLOROPLASTIC"/>
    <property type="match status" value="1"/>
</dbReference>
<dbReference type="InterPro" id="IPR045082">
    <property type="entry name" value="ATP_syn_F0_a_bact/chloroplast"/>
</dbReference>
<dbReference type="RefSeq" id="WP_185059310.1">
    <property type="nucleotide sequence ID" value="NZ_BAABJP010000015.1"/>
</dbReference>
<evidence type="ECO:0000256" key="5">
    <source>
        <dbReference type="ARBA" id="ARBA00022692"/>
    </source>
</evidence>
<evidence type="ECO:0000256" key="8">
    <source>
        <dbReference type="ARBA" id="ARBA00023065"/>
    </source>
</evidence>
<keyword evidence="7 11" id="KW-1133">Transmembrane helix</keyword>
<feature type="transmembrane region" description="Helical" evidence="11">
    <location>
        <begin position="95"/>
        <end position="116"/>
    </location>
</feature>
<reference evidence="14" key="1">
    <citation type="journal article" date="2019" name="Int. J. Syst. Evol. Microbiol.">
        <title>The Global Catalogue of Microorganisms (GCM) 10K type strain sequencing project: providing services to taxonomists for standard genome sequencing and annotation.</title>
        <authorList>
            <consortium name="The Broad Institute Genomics Platform"/>
            <consortium name="The Broad Institute Genome Sequencing Center for Infectious Disease"/>
            <person name="Wu L."/>
            <person name="Ma J."/>
        </authorList>
    </citation>
    <scope>NUCLEOTIDE SEQUENCE [LARGE SCALE GENOMIC DNA]</scope>
    <source>
        <strain evidence="14">JCM 18303</strain>
    </source>
</reference>
<accession>A0ABP9QBS6</accession>
<dbReference type="NCBIfam" id="TIGR01131">
    <property type="entry name" value="ATP_synt_6_or_A"/>
    <property type="match status" value="1"/>
</dbReference>
<dbReference type="Pfam" id="PF00119">
    <property type="entry name" value="ATP-synt_A"/>
    <property type="match status" value="1"/>
</dbReference>
<evidence type="ECO:0000256" key="2">
    <source>
        <dbReference type="ARBA" id="ARBA00006810"/>
    </source>
</evidence>